<dbReference type="SUPFAM" id="SSF53092">
    <property type="entry name" value="Creatinase/prolidase N-terminal domain"/>
    <property type="match status" value="1"/>
</dbReference>
<dbReference type="InterPro" id="IPR001131">
    <property type="entry name" value="Peptidase_M24B_aminopep-P_CS"/>
</dbReference>
<dbReference type="InterPro" id="IPR029149">
    <property type="entry name" value="Creatin/AminoP/Spt16_N"/>
</dbReference>
<evidence type="ECO:0000256" key="3">
    <source>
        <dbReference type="ARBA" id="ARBA00008766"/>
    </source>
</evidence>
<keyword evidence="10" id="KW-0645">Protease</keyword>
<evidence type="ECO:0000256" key="7">
    <source>
        <dbReference type="ARBA" id="ARBA00023211"/>
    </source>
</evidence>
<name>A0ABD4SZE2_9CYAN</name>
<dbReference type="EC" id="3.4.11.9" evidence="4"/>
<accession>A0ABD4SZE2</accession>
<dbReference type="PANTHER" id="PTHR43226:SF4">
    <property type="entry name" value="XAA-PRO AMINOPEPTIDASE 3"/>
    <property type="match status" value="1"/>
</dbReference>
<keyword evidence="6" id="KW-0378">Hydrolase</keyword>
<evidence type="ECO:0000313" key="11">
    <source>
        <dbReference type="Proteomes" id="UP000031561"/>
    </source>
</evidence>
<organism evidence="10 11">
    <name type="scientific">Lyngbya confervoides BDU141951</name>
    <dbReference type="NCBI Taxonomy" id="1574623"/>
    <lineage>
        <taxon>Bacteria</taxon>
        <taxon>Bacillati</taxon>
        <taxon>Cyanobacteriota</taxon>
        <taxon>Cyanophyceae</taxon>
        <taxon>Oscillatoriophycideae</taxon>
        <taxon>Oscillatoriales</taxon>
        <taxon>Microcoleaceae</taxon>
        <taxon>Lyngbya</taxon>
    </lineage>
</organism>
<evidence type="ECO:0000256" key="6">
    <source>
        <dbReference type="ARBA" id="ARBA00022801"/>
    </source>
</evidence>
<evidence type="ECO:0000259" key="9">
    <source>
        <dbReference type="SMART" id="SM01011"/>
    </source>
</evidence>
<reference evidence="10 11" key="1">
    <citation type="journal article" date="2015" name="Genome Announc.">
        <title>Draft Genome Sequence of Filamentous Marine Cyanobacterium Lyngbya confervoides Strain BDU141951.</title>
        <authorList>
            <person name="Chandrababunaidu M.M."/>
            <person name="Sen D."/>
            <person name="Tripathy S."/>
        </authorList>
    </citation>
    <scope>NUCLEOTIDE SEQUENCE [LARGE SCALE GENOMIC DNA]</scope>
    <source>
        <strain evidence="10 11">BDU141951</strain>
    </source>
</reference>
<dbReference type="InterPro" id="IPR007865">
    <property type="entry name" value="Aminopep_P_N"/>
</dbReference>
<comment type="similarity">
    <text evidence="3 8">Belongs to the peptidase M24B family.</text>
</comment>
<protein>
    <recommendedName>
        <fullName evidence="4">Xaa-Pro aminopeptidase</fullName>
        <ecNumber evidence="4">3.4.11.9</ecNumber>
    </recommendedName>
</protein>
<dbReference type="CDD" id="cd01087">
    <property type="entry name" value="Prolidase"/>
    <property type="match status" value="1"/>
</dbReference>
<comment type="caution">
    <text evidence="10">The sequence shown here is derived from an EMBL/GenBank/DDBJ whole genome shotgun (WGS) entry which is preliminary data.</text>
</comment>
<gene>
    <name evidence="10" type="ORF">QQ91_0001335</name>
</gene>
<comment type="cofactor">
    <cofactor evidence="2">
        <name>Mn(2+)</name>
        <dbReference type="ChEBI" id="CHEBI:29035"/>
    </cofactor>
</comment>
<evidence type="ECO:0000256" key="4">
    <source>
        <dbReference type="ARBA" id="ARBA00012574"/>
    </source>
</evidence>
<dbReference type="Gene3D" id="3.90.230.10">
    <property type="entry name" value="Creatinase/methionine aminopeptidase superfamily"/>
    <property type="match status" value="1"/>
</dbReference>
<dbReference type="Pfam" id="PF05195">
    <property type="entry name" value="AMP_N"/>
    <property type="match status" value="1"/>
</dbReference>
<comment type="catalytic activity">
    <reaction evidence="1">
        <text>Release of any N-terminal amino acid, including proline, that is linked to proline, even from a dipeptide or tripeptide.</text>
        <dbReference type="EC" id="3.4.11.9"/>
    </reaction>
</comment>
<dbReference type="SMART" id="SM01011">
    <property type="entry name" value="AMP_N"/>
    <property type="match status" value="1"/>
</dbReference>
<keyword evidence="5 8" id="KW-0479">Metal-binding</keyword>
<dbReference type="GO" id="GO:0046872">
    <property type="term" value="F:metal ion binding"/>
    <property type="evidence" value="ECO:0007669"/>
    <property type="project" value="UniProtKB-KW"/>
</dbReference>
<dbReference type="PANTHER" id="PTHR43226">
    <property type="entry name" value="XAA-PRO AMINOPEPTIDASE 3"/>
    <property type="match status" value="1"/>
</dbReference>
<dbReference type="Pfam" id="PF00557">
    <property type="entry name" value="Peptidase_M24"/>
    <property type="match status" value="1"/>
</dbReference>
<dbReference type="RefSeq" id="WP_166279009.1">
    <property type="nucleotide sequence ID" value="NZ_JTHE03000009.1"/>
</dbReference>
<dbReference type="InterPro" id="IPR052433">
    <property type="entry name" value="X-Pro_dipept-like"/>
</dbReference>
<dbReference type="Proteomes" id="UP000031561">
    <property type="component" value="Unassembled WGS sequence"/>
</dbReference>
<evidence type="ECO:0000256" key="8">
    <source>
        <dbReference type="RuleBase" id="RU000590"/>
    </source>
</evidence>
<dbReference type="InterPro" id="IPR000994">
    <property type="entry name" value="Pept_M24"/>
</dbReference>
<dbReference type="Gene3D" id="3.40.350.10">
    <property type="entry name" value="Creatinase/prolidase N-terminal domain"/>
    <property type="match status" value="1"/>
</dbReference>
<keyword evidence="7" id="KW-0464">Manganese</keyword>
<dbReference type="PROSITE" id="PS00491">
    <property type="entry name" value="PROLINE_PEPTIDASE"/>
    <property type="match status" value="1"/>
</dbReference>
<evidence type="ECO:0000256" key="2">
    <source>
        <dbReference type="ARBA" id="ARBA00001936"/>
    </source>
</evidence>
<dbReference type="GO" id="GO:0004177">
    <property type="term" value="F:aminopeptidase activity"/>
    <property type="evidence" value="ECO:0007669"/>
    <property type="project" value="UniProtKB-KW"/>
</dbReference>
<dbReference type="SUPFAM" id="SSF55920">
    <property type="entry name" value="Creatinase/aminopeptidase"/>
    <property type="match status" value="1"/>
</dbReference>
<feature type="domain" description="Aminopeptidase P N-terminal" evidence="9">
    <location>
        <begin position="1"/>
        <end position="133"/>
    </location>
</feature>
<proteinExistence type="inferred from homology"/>
<dbReference type="EMBL" id="JTHE03000009">
    <property type="protein sequence ID" value="MCM1981475.1"/>
    <property type="molecule type" value="Genomic_DNA"/>
</dbReference>
<sequence>MQALYRHRRQTLLDKIGHGTVVIRSAPLAVMHHDVEYNFRQDSDFFYLTGLDEPESVALLVGNHEAHQFVLFVRPKNPILETWTGYRVGVELAKERFGADAVYSIEELDEHLPQYLACADRIYYHLGRDRSFNETLLRHWQTLLAGYQRSGTGPLALEDYGPLLHGQRLIKDDHELSQIRTAVEIAVEAHNLAQALTQPGRYEYEIQAEMEKVFRAQGAMGPAYPSIVAAGANACILHYTSNNTQMQEGDLLLVDAGASYGYYNSDITRTFAVGQSMSREQQALYELVLAAQRAAIAQVQPGHRFNQPHDQAVRVLTEGLVDLGLLVGEVETLIEEEAYKPFYMHRTSHWLGLDVHDVGAYKEASGEWRLLQAGQLLTIEPGLYVSPTIELMEGQPPVPPDWRGIGIRIEDDVLVTAEGCEVLTAGVPK</sequence>
<evidence type="ECO:0000256" key="5">
    <source>
        <dbReference type="ARBA" id="ARBA00022723"/>
    </source>
</evidence>
<evidence type="ECO:0000313" key="10">
    <source>
        <dbReference type="EMBL" id="MCM1981475.1"/>
    </source>
</evidence>
<dbReference type="InterPro" id="IPR036005">
    <property type="entry name" value="Creatinase/aminopeptidase-like"/>
</dbReference>
<keyword evidence="10" id="KW-0031">Aminopeptidase</keyword>
<dbReference type="AlphaFoldDB" id="A0ABD4SZE2"/>
<evidence type="ECO:0000256" key="1">
    <source>
        <dbReference type="ARBA" id="ARBA00001424"/>
    </source>
</evidence>
<keyword evidence="11" id="KW-1185">Reference proteome</keyword>